<evidence type="ECO:0000256" key="1">
    <source>
        <dbReference type="SAM" id="MobiDB-lite"/>
    </source>
</evidence>
<feature type="region of interest" description="Disordered" evidence="1">
    <location>
        <begin position="480"/>
        <end position="662"/>
    </location>
</feature>
<dbReference type="EMBL" id="KV878211">
    <property type="protein sequence ID" value="OJJ37661.1"/>
    <property type="molecule type" value="Genomic_DNA"/>
</dbReference>
<sequence>MPLRRPASPLSLEVCPLSTSDLDSDGFIGSDDEQDEPARTAQRQRIEKLAEAYLQGTPLFILSASLKGPFEKNWVNPWKKNRKRTTNAERHQEAEPEDLVIQETDPRKRKHVYDLQEEPQESRSSSIVRPQPASTHSHRGEAKKQKHQKPRKENHSRESASTHGTPKRALPWSDSTSRLEDVTTSKDKDTSWLKKDRKQIGFHDFDPPTSPTTQFSARYSDTKSRSVRSSPLKQQSAAPSPVQNWNYGEPDSKKDTHSQVHTNPPASRSDDHAPKPIGSLPSRPQRSSHSERTDNPSEALNPETSLCVVSSSSQLPKFEYRRRKYPLHDKEHSRSPSTKSPAKRPEKPRLSPSKPTEDVTRPDPQGQTAIKPPPSAETKEPAQAETDQYTRCTFTSTRDSNAIDNKSGSNLGKAQLASHTTGGNTSDRFPSAQQVPQFPGIVDNITSLHSTVVPQGDSEYDGDTSPDMYFSTQAAVLRAQKSFQDDLESPERDHPATSARKRRASRSPSGSANSKNITPFHRLNTLSEFANRDQSKPAGAEGPPMMSTQCIIESVTPFTFSTEKKPKARIDSSSRTKSSSKKRKKTSFQMSSSPTPRDQHSSIEDENGSESSSSSPETDLHTHPELNAHSGINQSDTQTTGLPLTLEGSTLTAAQDGQGGMVGAESFNLSQAIADAGSWLQQSFDVNKEIQQCSSKKPGPSSSTDQQRPAPSLDAIQ</sequence>
<protein>
    <recommendedName>
        <fullName evidence="4">Protamine P1</fullName>
    </recommendedName>
</protein>
<feature type="compositionally biased region" description="Basic and acidic residues" evidence="1">
    <location>
        <begin position="151"/>
        <end position="160"/>
    </location>
</feature>
<feature type="compositionally biased region" description="Polar residues" evidence="1">
    <location>
        <begin position="689"/>
        <end position="709"/>
    </location>
</feature>
<feature type="region of interest" description="Disordered" evidence="1">
    <location>
        <begin position="1"/>
        <end position="43"/>
    </location>
</feature>
<dbReference type="Proteomes" id="UP000184383">
    <property type="component" value="Unassembled WGS sequence"/>
</dbReference>
<evidence type="ECO:0008006" key="4">
    <source>
        <dbReference type="Google" id="ProtNLM"/>
    </source>
</evidence>
<feature type="compositionally biased region" description="Basic and acidic residues" evidence="1">
    <location>
        <begin position="562"/>
        <end position="574"/>
    </location>
</feature>
<feature type="compositionally biased region" description="Basic and acidic residues" evidence="1">
    <location>
        <begin position="177"/>
        <end position="206"/>
    </location>
</feature>
<dbReference type="GeneID" id="63750928"/>
<feature type="compositionally biased region" description="Polar residues" evidence="1">
    <location>
        <begin position="296"/>
        <end position="315"/>
    </location>
</feature>
<feature type="compositionally biased region" description="Polar residues" evidence="1">
    <location>
        <begin position="227"/>
        <end position="246"/>
    </location>
</feature>
<dbReference type="VEuPathDB" id="FungiDB:ASPWEDRAFT_39392"/>
<proteinExistence type="predicted"/>
<organism evidence="2 3">
    <name type="scientific">Aspergillus wentii DTO 134E9</name>
    <dbReference type="NCBI Taxonomy" id="1073089"/>
    <lineage>
        <taxon>Eukaryota</taxon>
        <taxon>Fungi</taxon>
        <taxon>Dikarya</taxon>
        <taxon>Ascomycota</taxon>
        <taxon>Pezizomycotina</taxon>
        <taxon>Eurotiomycetes</taxon>
        <taxon>Eurotiomycetidae</taxon>
        <taxon>Eurotiales</taxon>
        <taxon>Aspergillaceae</taxon>
        <taxon>Aspergillus</taxon>
        <taxon>Aspergillus subgen. Cremei</taxon>
    </lineage>
</organism>
<dbReference type="AlphaFoldDB" id="A0A1L9RRU3"/>
<keyword evidence="3" id="KW-1185">Reference proteome</keyword>
<feature type="compositionally biased region" description="Polar residues" evidence="1">
    <location>
        <begin position="630"/>
        <end position="655"/>
    </location>
</feature>
<dbReference type="STRING" id="1073089.A0A1L9RRU3"/>
<reference evidence="3" key="1">
    <citation type="journal article" date="2017" name="Genome Biol.">
        <title>Comparative genomics reveals high biological diversity and specific adaptations in the industrially and medically important fungal genus Aspergillus.</title>
        <authorList>
            <person name="de Vries R.P."/>
            <person name="Riley R."/>
            <person name="Wiebenga A."/>
            <person name="Aguilar-Osorio G."/>
            <person name="Amillis S."/>
            <person name="Uchima C.A."/>
            <person name="Anderluh G."/>
            <person name="Asadollahi M."/>
            <person name="Askin M."/>
            <person name="Barry K."/>
            <person name="Battaglia E."/>
            <person name="Bayram O."/>
            <person name="Benocci T."/>
            <person name="Braus-Stromeyer S.A."/>
            <person name="Caldana C."/>
            <person name="Canovas D."/>
            <person name="Cerqueira G.C."/>
            <person name="Chen F."/>
            <person name="Chen W."/>
            <person name="Choi C."/>
            <person name="Clum A."/>
            <person name="Dos Santos R.A."/>
            <person name="Damasio A.R."/>
            <person name="Diallinas G."/>
            <person name="Emri T."/>
            <person name="Fekete E."/>
            <person name="Flipphi M."/>
            <person name="Freyberg S."/>
            <person name="Gallo A."/>
            <person name="Gournas C."/>
            <person name="Habgood R."/>
            <person name="Hainaut M."/>
            <person name="Harispe M.L."/>
            <person name="Henrissat B."/>
            <person name="Hilden K.S."/>
            <person name="Hope R."/>
            <person name="Hossain A."/>
            <person name="Karabika E."/>
            <person name="Karaffa L."/>
            <person name="Karanyi Z."/>
            <person name="Krasevec N."/>
            <person name="Kuo A."/>
            <person name="Kusch H."/>
            <person name="LaButti K."/>
            <person name="Lagendijk E.L."/>
            <person name="Lapidus A."/>
            <person name="Levasseur A."/>
            <person name="Lindquist E."/>
            <person name="Lipzen A."/>
            <person name="Logrieco A.F."/>
            <person name="MacCabe A."/>
            <person name="Maekelae M.R."/>
            <person name="Malavazi I."/>
            <person name="Melin P."/>
            <person name="Meyer V."/>
            <person name="Mielnichuk N."/>
            <person name="Miskei M."/>
            <person name="Molnar A.P."/>
            <person name="Mule G."/>
            <person name="Ngan C.Y."/>
            <person name="Orejas M."/>
            <person name="Orosz E."/>
            <person name="Ouedraogo J.P."/>
            <person name="Overkamp K.M."/>
            <person name="Park H.-S."/>
            <person name="Perrone G."/>
            <person name="Piumi F."/>
            <person name="Punt P.J."/>
            <person name="Ram A.F."/>
            <person name="Ramon A."/>
            <person name="Rauscher S."/>
            <person name="Record E."/>
            <person name="Riano-Pachon D.M."/>
            <person name="Robert V."/>
            <person name="Roehrig J."/>
            <person name="Ruller R."/>
            <person name="Salamov A."/>
            <person name="Salih N.S."/>
            <person name="Samson R.A."/>
            <person name="Sandor E."/>
            <person name="Sanguinetti M."/>
            <person name="Schuetze T."/>
            <person name="Sepcic K."/>
            <person name="Shelest E."/>
            <person name="Sherlock G."/>
            <person name="Sophianopoulou V."/>
            <person name="Squina F.M."/>
            <person name="Sun H."/>
            <person name="Susca A."/>
            <person name="Todd R.B."/>
            <person name="Tsang A."/>
            <person name="Unkles S.E."/>
            <person name="van de Wiele N."/>
            <person name="van Rossen-Uffink D."/>
            <person name="Oliveira J.V."/>
            <person name="Vesth T.C."/>
            <person name="Visser J."/>
            <person name="Yu J.-H."/>
            <person name="Zhou M."/>
            <person name="Andersen M.R."/>
            <person name="Archer D.B."/>
            <person name="Baker S.E."/>
            <person name="Benoit I."/>
            <person name="Brakhage A.A."/>
            <person name="Braus G.H."/>
            <person name="Fischer R."/>
            <person name="Frisvad J.C."/>
            <person name="Goldman G.H."/>
            <person name="Houbraken J."/>
            <person name="Oakley B."/>
            <person name="Pocsi I."/>
            <person name="Scazzocchio C."/>
            <person name="Seiboth B."/>
            <person name="vanKuyk P.A."/>
            <person name="Wortman J."/>
            <person name="Dyer P.S."/>
            <person name="Grigoriev I.V."/>
        </authorList>
    </citation>
    <scope>NUCLEOTIDE SEQUENCE [LARGE SCALE GENOMIC DNA]</scope>
    <source>
        <strain evidence="3">DTO 134E9</strain>
    </source>
</reference>
<dbReference type="RefSeq" id="XP_040691337.1">
    <property type="nucleotide sequence ID" value="XM_040835080.1"/>
</dbReference>
<feature type="compositionally biased region" description="Polar residues" evidence="1">
    <location>
        <begin position="385"/>
        <end position="434"/>
    </location>
</feature>
<accession>A0A1L9RRU3</accession>
<evidence type="ECO:0000313" key="2">
    <source>
        <dbReference type="EMBL" id="OJJ37661.1"/>
    </source>
</evidence>
<gene>
    <name evidence="2" type="ORF">ASPWEDRAFT_39392</name>
</gene>
<feature type="region of interest" description="Disordered" evidence="1">
    <location>
        <begin position="689"/>
        <end position="717"/>
    </location>
</feature>
<feature type="region of interest" description="Disordered" evidence="1">
    <location>
        <begin position="71"/>
        <end position="434"/>
    </location>
</feature>
<feature type="compositionally biased region" description="Polar residues" evidence="1">
    <location>
        <begin position="122"/>
        <end position="135"/>
    </location>
</feature>
<evidence type="ECO:0000313" key="3">
    <source>
        <dbReference type="Proteomes" id="UP000184383"/>
    </source>
</evidence>
<feature type="compositionally biased region" description="Basic and acidic residues" evidence="1">
    <location>
        <begin position="343"/>
        <end position="361"/>
    </location>
</feature>
<dbReference type="OrthoDB" id="5419922at2759"/>
<name>A0A1L9RRU3_ASPWE</name>
<feature type="compositionally biased region" description="Polar residues" evidence="1">
    <location>
        <begin position="546"/>
        <end position="561"/>
    </location>
</feature>